<dbReference type="RefSeq" id="XP_062650068.1">
    <property type="nucleotide sequence ID" value="XM_062788498.1"/>
</dbReference>
<feature type="compositionally biased region" description="Polar residues" evidence="1">
    <location>
        <begin position="21"/>
        <end position="41"/>
    </location>
</feature>
<name>A0AAN6U4M2_9PEZI</name>
<reference evidence="2" key="2">
    <citation type="submission" date="2023-05" db="EMBL/GenBank/DDBJ databases">
        <authorList>
            <consortium name="Lawrence Berkeley National Laboratory"/>
            <person name="Steindorff A."/>
            <person name="Hensen N."/>
            <person name="Bonometti L."/>
            <person name="Westerberg I."/>
            <person name="Brannstrom I.O."/>
            <person name="Guillou S."/>
            <person name="Cros-Aarteil S."/>
            <person name="Calhoun S."/>
            <person name="Haridas S."/>
            <person name="Kuo A."/>
            <person name="Mondo S."/>
            <person name="Pangilinan J."/>
            <person name="Riley R."/>
            <person name="Labutti K."/>
            <person name="Andreopoulos B."/>
            <person name="Lipzen A."/>
            <person name="Chen C."/>
            <person name="Yanf M."/>
            <person name="Daum C."/>
            <person name="Ng V."/>
            <person name="Clum A."/>
            <person name="Ohm R."/>
            <person name="Martin F."/>
            <person name="Silar P."/>
            <person name="Natvig D."/>
            <person name="Lalanne C."/>
            <person name="Gautier V."/>
            <person name="Ament-Velasquez S.L."/>
            <person name="Kruys A."/>
            <person name="Hutchinson M.I."/>
            <person name="Powell A.J."/>
            <person name="Barry K."/>
            <person name="Miller A.N."/>
            <person name="Grigoriev I.V."/>
            <person name="Debuchy R."/>
            <person name="Gladieux P."/>
            <person name="Thoren M.H."/>
            <person name="Johannesson H."/>
        </authorList>
    </citation>
    <scope>NUCLEOTIDE SEQUENCE</scope>
    <source>
        <strain evidence="2">CBS 731.68</strain>
    </source>
</reference>
<feature type="compositionally biased region" description="Polar residues" evidence="1">
    <location>
        <begin position="807"/>
        <end position="817"/>
    </location>
</feature>
<dbReference type="GeneID" id="87825268"/>
<feature type="region of interest" description="Disordered" evidence="1">
    <location>
        <begin position="878"/>
        <end position="938"/>
    </location>
</feature>
<evidence type="ECO:0000256" key="1">
    <source>
        <dbReference type="SAM" id="MobiDB-lite"/>
    </source>
</evidence>
<accession>A0AAN6U4M2</accession>
<feature type="region of interest" description="Disordered" evidence="1">
    <location>
        <begin position="1"/>
        <end position="243"/>
    </location>
</feature>
<proteinExistence type="predicted"/>
<feature type="compositionally biased region" description="Low complexity" evidence="1">
    <location>
        <begin position="878"/>
        <end position="887"/>
    </location>
</feature>
<sequence length="938" mass="103588">MYTASQAASSAAVATSYSSKVGDSTSLTQPEPTAAQENHNQGPGDELGGDGASGANKAASFLTSDPRDAHPEPCLQGESAKTTITTASSRAAFSISPDRQGTNLGSLTSPESSPVQKQQDETPYKEDANLKDDRDSAHPEACPQEESTGTAIAAPSCSATNQPDVTTDTTVTSVTGPAQDKNDTSAAGDPIHIPDCDEDRPEPYQDTTPAIVSLTRRARTPRPFTTSTAHRGSHSVKMPRRAGGRMLRAHRAPPKPQPQQPSPTDPAVPAAHIFAEAPRAKTAICDMEGVPHVVGGLVEVSIGRKDVLFAKQVPKNSTDPYNTLEVERHPFTPFPPPDMGENNREFDMELEENRPIFEPFNQDIIDRQVDGWAAQTDLFARVMNAHQAEFDPVNELFLAQKAELEHLNNVRERAITAEFARPPLMSELARRKLITRVAAAEKPLLKELETTQRELKEIIIRGRVKIARGLQRDLRAPSVIDEKRARALQKIDVEEKETELGIAGGTIGLRGGLNEQDHATQTAILRYTRHVVDERLKVFDETDDSRVPDWSTTAPPESNVDTVISTVPEWFTILDARGTVQLYRTTPLDRFKELLQVIGNTSIAAREEQWADESRPNRHTWNQQFHKASPHWANELRRTRGGWWTCRSGPDAPPAERYCALCHDQSAAKRRPASAKERYQHILDEIDTAMEEAKERDQLRLKYQLQQERHDIDEYWHRREFVRSGGGVDITEVLHSRDVNELNYRPSTGRSQSWQEEGVSPRSQELLDKAHVTGQASAPQSRPSPPSQHSQSSQLLKYLSGTPSNDYYSLPSGLSQSPPNPNGSGFYESLLGRQLNASPSRPAVPSQSARLLRGSPLFHELLAGRQTDTVEVLPGQVAPPQAVPPQLLHRHNSSQAHDLLHGRDATENSAQAGRPQLRSSLAPPGPKNKPQKRVSWQF</sequence>
<evidence type="ECO:0000313" key="2">
    <source>
        <dbReference type="EMBL" id="KAK4126297.1"/>
    </source>
</evidence>
<dbReference type="Proteomes" id="UP001302602">
    <property type="component" value="Unassembled WGS sequence"/>
</dbReference>
<feature type="compositionally biased region" description="Low complexity" evidence="1">
    <location>
        <begin position="1"/>
        <end position="19"/>
    </location>
</feature>
<feature type="compositionally biased region" description="Polar residues" evidence="1">
    <location>
        <begin position="79"/>
        <end position="117"/>
    </location>
</feature>
<feature type="compositionally biased region" description="Basic and acidic residues" evidence="1">
    <location>
        <begin position="118"/>
        <end position="138"/>
    </location>
</feature>
<feature type="compositionally biased region" description="Basic residues" evidence="1">
    <location>
        <begin position="231"/>
        <end position="243"/>
    </location>
</feature>
<dbReference type="EMBL" id="MU853225">
    <property type="protein sequence ID" value="KAK4126297.1"/>
    <property type="molecule type" value="Genomic_DNA"/>
</dbReference>
<reference evidence="2" key="1">
    <citation type="journal article" date="2023" name="Mol. Phylogenet. Evol.">
        <title>Genome-scale phylogeny and comparative genomics of the fungal order Sordariales.</title>
        <authorList>
            <person name="Hensen N."/>
            <person name="Bonometti L."/>
            <person name="Westerberg I."/>
            <person name="Brannstrom I.O."/>
            <person name="Guillou S."/>
            <person name="Cros-Aarteil S."/>
            <person name="Calhoun S."/>
            <person name="Haridas S."/>
            <person name="Kuo A."/>
            <person name="Mondo S."/>
            <person name="Pangilinan J."/>
            <person name="Riley R."/>
            <person name="LaButti K."/>
            <person name="Andreopoulos B."/>
            <person name="Lipzen A."/>
            <person name="Chen C."/>
            <person name="Yan M."/>
            <person name="Daum C."/>
            <person name="Ng V."/>
            <person name="Clum A."/>
            <person name="Steindorff A."/>
            <person name="Ohm R.A."/>
            <person name="Martin F."/>
            <person name="Silar P."/>
            <person name="Natvig D.O."/>
            <person name="Lalanne C."/>
            <person name="Gautier V."/>
            <person name="Ament-Velasquez S.L."/>
            <person name="Kruys A."/>
            <person name="Hutchinson M.I."/>
            <person name="Powell A.J."/>
            <person name="Barry K."/>
            <person name="Miller A.N."/>
            <person name="Grigoriev I.V."/>
            <person name="Debuchy R."/>
            <person name="Gladieux P."/>
            <person name="Hiltunen Thoren M."/>
            <person name="Johannesson H."/>
        </authorList>
    </citation>
    <scope>NUCLEOTIDE SEQUENCE</scope>
    <source>
        <strain evidence="2">CBS 731.68</strain>
    </source>
</reference>
<feature type="region of interest" description="Disordered" evidence="1">
    <location>
        <begin position="320"/>
        <end position="340"/>
    </location>
</feature>
<comment type="caution">
    <text evidence="2">The sequence shown here is derived from an EMBL/GenBank/DDBJ whole genome shotgun (WGS) entry which is preliminary data.</text>
</comment>
<feature type="compositionally biased region" description="Polar residues" evidence="1">
    <location>
        <begin position="745"/>
        <end position="755"/>
    </location>
</feature>
<gene>
    <name evidence="2" type="ORF">N657DRAFT_567277</name>
</gene>
<feature type="region of interest" description="Disordered" evidence="1">
    <location>
        <begin position="743"/>
        <end position="794"/>
    </location>
</feature>
<keyword evidence="3" id="KW-1185">Reference proteome</keyword>
<feature type="compositionally biased region" description="Low complexity" evidence="1">
    <location>
        <begin position="775"/>
        <end position="794"/>
    </location>
</feature>
<organism evidence="2 3">
    <name type="scientific">Parathielavia appendiculata</name>
    <dbReference type="NCBI Taxonomy" id="2587402"/>
    <lineage>
        <taxon>Eukaryota</taxon>
        <taxon>Fungi</taxon>
        <taxon>Dikarya</taxon>
        <taxon>Ascomycota</taxon>
        <taxon>Pezizomycotina</taxon>
        <taxon>Sordariomycetes</taxon>
        <taxon>Sordariomycetidae</taxon>
        <taxon>Sordariales</taxon>
        <taxon>Chaetomiaceae</taxon>
        <taxon>Parathielavia</taxon>
    </lineage>
</organism>
<protein>
    <submittedName>
        <fullName evidence="2">Uncharacterized protein</fullName>
    </submittedName>
</protein>
<dbReference type="AlphaFoldDB" id="A0AAN6U4M2"/>
<evidence type="ECO:0000313" key="3">
    <source>
        <dbReference type="Proteomes" id="UP001302602"/>
    </source>
</evidence>
<feature type="region of interest" description="Disordered" evidence="1">
    <location>
        <begin position="807"/>
        <end position="828"/>
    </location>
</feature>
<feature type="compositionally biased region" description="Low complexity" evidence="1">
    <location>
        <begin position="164"/>
        <end position="175"/>
    </location>
</feature>